<reference evidence="1" key="1">
    <citation type="journal article" date="2019" name="Environ. Microbiol.">
        <title>Fungal ecological strategies reflected in gene transcription - a case study of two litter decomposers.</title>
        <authorList>
            <person name="Barbi F."/>
            <person name="Kohler A."/>
            <person name="Barry K."/>
            <person name="Baskaran P."/>
            <person name="Daum C."/>
            <person name="Fauchery L."/>
            <person name="Ihrmark K."/>
            <person name="Kuo A."/>
            <person name="LaButti K."/>
            <person name="Lipzen A."/>
            <person name="Morin E."/>
            <person name="Grigoriev I.V."/>
            <person name="Henrissat B."/>
            <person name="Lindahl B."/>
            <person name="Martin F."/>
        </authorList>
    </citation>
    <scope>NUCLEOTIDE SEQUENCE</scope>
    <source>
        <strain evidence="1">JB14</strain>
    </source>
</reference>
<dbReference type="Proteomes" id="UP000799118">
    <property type="component" value="Unassembled WGS sequence"/>
</dbReference>
<gene>
    <name evidence="1" type="ORF">BT96DRAFT_314125</name>
</gene>
<protein>
    <recommendedName>
        <fullName evidence="3">F-box domain-containing protein</fullName>
    </recommendedName>
</protein>
<keyword evidence="2" id="KW-1185">Reference proteome</keyword>
<name>A0A6A4I1N7_9AGAR</name>
<evidence type="ECO:0000313" key="1">
    <source>
        <dbReference type="EMBL" id="KAE9405672.1"/>
    </source>
</evidence>
<dbReference type="EMBL" id="ML769407">
    <property type="protein sequence ID" value="KAE9405672.1"/>
    <property type="molecule type" value="Genomic_DNA"/>
</dbReference>
<sequence>MALLSRSSCSLATLSIESLTLVGFNLIDLVTHLPSLHNLSTNDSYAPPECNPITDRFIEMLQVRDTGSHRPIVPRLRSLKLNVGASTFNDGLVIDMVSISMNFWPARCMC</sequence>
<dbReference type="OrthoDB" id="3055278at2759"/>
<evidence type="ECO:0000313" key="2">
    <source>
        <dbReference type="Proteomes" id="UP000799118"/>
    </source>
</evidence>
<accession>A0A6A4I1N7</accession>
<organism evidence="1 2">
    <name type="scientific">Gymnopus androsaceus JB14</name>
    <dbReference type="NCBI Taxonomy" id="1447944"/>
    <lineage>
        <taxon>Eukaryota</taxon>
        <taxon>Fungi</taxon>
        <taxon>Dikarya</taxon>
        <taxon>Basidiomycota</taxon>
        <taxon>Agaricomycotina</taxon>
        <taxon>Agaricomycetes</taxon>
        <taxon>Agaricomycetidae</taxon>
        <taxon>Agaricales</taxon>
        <taxon>Marasmiineae</taxon>
        <taxon>Omphalotaceae</taxon>
        <taxon>Gymnopus</taxon>
    </lineage>
</organism>
<evidence type="ECO:0008006" key="3">
    <source>
        <dbReference type="Google" id="ProtNLM"/>
    </source>
</evidence>
<dbReference type="AlphaFoldDB" id="A0A6A4I1N7"/>
<proteinExistence type="predicted"/>